<dbReference type="GO" id="GO:0042134">
    <property type="term" value="F:rRNA primary transcript binding"/>
    <property type="evidence" value="ECO:0007669"/>
    <property type="project" value="InterPro"/>
</dbReference>
<sequence length="244" mass="27306">MNIPTPNPQHTHLVALTQLLHLTHHRNKNQHRLSKWYISFGTLRRQVARLLSVVPEYVIESQSRGKVKGKARERKEREERELQGLVKFIGEEVVPGCYLAFSQLVADNQYATLGLMLMGCLARLYKVLGNLRVLTAEEIAEKAGTVKETAKVNEPEVGEDLGEKIVRDAPVPGVTESNSDVEEEVKDDTEVKILKQKKRKPEGEGSDKKTSKLSSLDSTPAKPAKKKRKKKGGDAFDDLFDGLI</sequence>
<dbReference type="EMBL" id="VIGI01000014">
    <property type="protein sequence ID" value="KAB8291800.1"/>
    <property type="molecule type" value="Genomic_DNA"/>
</dbReference>
<dbReference type="GO" id="GO:0000294">
    <property type="term" value="P:nuclear-transcribed mRNA catabolic process, RNase MRP-dependent"/>
    <property type="evidence" value="ECO:0007669"/>
    <property type="project" value="TreeGrafter"/>
</dbReference>
<name>A0A5N6JV38_MONLA</name>
<dbReference type="InterPro" id="IPR047204">
    <property type="entry name" value="RMP1_RBD"/>
</dbReference>
<dbReference type="OrthoDB" id="5414547at2759"/>
<proteinExistence type="predicted"/>
<accession>A0A5N6JV38</accession>
<gene>
    <name evidence="3" type="ORF">EYC80_006592</name>
</gene>
<evidence type="ECO:0000313" key="3">
    <source>
        <dbReference type="EMBL" id="KAB8291800.1"/>
    </source>
</evidence>
<dbReference type="GO" id="GO:0000466">
    <property type="term" value="P:maturation of 5.8S rRNA from tricistronic rRNA transcript (SSU-rRNA, 5.8S rRNA, LSU-rRNA)"/>
    <property type="evidence" value="ECO:0007669"/>
    <property type="project" value="TreeGrafter"/>
</dbReference>
<dbReference type="Pfam" id="PF20945">
    <property type="entry name" value="RMP1"/>
    <property type="match status" value="1"/>
</dbReference>
<dbReference type="InterPro" id="IPR047205">
    <property type="entry name" value="RMP1"/>
</dbReference>
<dbReference type="GO" id="GO:0000172">
    <property type="term" value="C:ribonuclease MRP complex"/>
    <property type="evidence" value="ECO:0007669"/>
    <property type="project" value="InterPro"/>
</dbReference>
<dbReference type="PANTHER" id="PTHR37792">
    <property type="entry name" value="RIBONUCLEASE MRP PROTEIN SUBUNIT RMP1"/>
    <property type="match status" value="1"/>
</dbReference>
<evidence type="ECO:0000259" key="2">
    <source>
        <dbReference type="Pfam" id="PF20945"/>
    </source>
</evidence>
<keyword evidence="4" id="KW-1185">Reference proteome</keyword>
<feature type="compositionally biased region" description="Low complexity" evidence="1">
    <location>
        <begin position="212"/>
        <end position="222"/>
    </location>
</feature>
<dbReference type="Proteomes" id="UP000326757">
    <property type="component" value="Unassembled WGS sequence"/>
</dbReference>
<dbReference type="AlphaFoldDB" id="A0A5N6JV38"/>
<feature type="region of interest" description="Disordered" evidence="1">
    <location>
        <begin position="168"/>
        <end position="244"/>
    </location>
</feature>
<protein>
    <recommendedName>
        <fullName evidence="2">RNase MRP protein 1 RNA binding domain-containing protein</fullName>
    </recommendedName>
</protein>
<dbReference type="CDD" id="cd22573">
    <property type="entry name" value="RMP1_RBD"/>
    <property type="match status" value="1"/>
</dbReference>
<dbReference type="PANTHER" id="PTHR37792:SF1">
    <property type="entry name" value="RIBONUCLEASE MRP PROTEIN SUBUNIT RMP1"/>
    <property type="match status" value="1"/>
</dbReference>
<reference evidence="3 4" key="1">
    <citation type="submission" date="2019-06" db="EMBL/GenBank/DDBJ databases">
        <title>Genome Sequence of the Brown Rot Fungal Pathogen Monilinia laxa.</title>
        <authorList>
            <person name="De Miccolis Angelini R.M."/>
            <person name="Landi L."/>
            <person name="Abate D."/>
            <person name="Pollastro S."/>
            <person name="Romanazzi G."/>
            <person name="Faretra F."/>
        </authorList>
    </citation>
    <scope>NUCLEOTIDE SEQUENCE [LARGE SCALE GENOMIC DNA]</scope>
    <source>
        <strain evidence="3 4">Mlax316</strain>
    </source>
</reference>
<feature type="compositionally biased region" description="Basic and acidic residues" evidence="1">
    <location>
        <begin position="201"/>
        <end position="210"/>
    </location>
</feature>
<evidence type="ECO:0000256" key="1">
    <source>
        <dbReference type="SAM" id="MobiDB-lite"/>
    </source>
</evidence>
<evidence type="ECO:0000313" key="4">
    <source>
        <dbReference type="Proteomes" id="UP000326757"/>
    </source>
</evidence>
<comment type="caution">
    <text evidence="3">The sequence shown here is derived from an EMBL/GenBank/DDBJ whole genome shotgun (WGS) entry which is preliminary data.</text>
</comment>
<feature type="domain" description="RNase MRP protein 1 RNA binding" evidence="2">
    <location>
        <begin position="19"/>
        <end position="123"/>
    </location>
</feature>
<feature type="compositionally biased region" description="Acidic residues" evidence="1">
    <location>
        <begin position="235"/>
        <end position="244"/>
    </location>
</feature>
<organism evidence="3 4">
    <name type="scientific">Monilinia laxa</name>
    <name type="common">Brown rot fungus</name>
    <name type="synonym">Sclerotinia laxa</name>
    <dbReference type="NCBI Taxonomy" id="61186"/>
    <lineage>
        <taxon>Eukaryota</taxon>
        <taxon>Fungi</taxon>
        <taxon>Dikarya</taxon>
        <taxon>Ascomycota</taxon>
        <taxon>Pezizomycotina</taxon>
        <taxon>Leotiomycetes</taxon>
        <taxon>Helotiales</taxon>
        <taxon>Sclerotiniaceae</taxon>
        <taxon>Monilinia</taxon>
    </lineage>
</organism>